<sequence length="82" mass="9336">MVQRFVALKTETPADKEEFDDRSVKLKLPTIASDQLGAEPYPTLVSLYCVIPSLKAVLRNEEFFAESLRKRWGLNLVHAKCI</sequence>
<dbReference type="EMBL" id="NBNE01002398">
    <property type="protein sequence ID" value="OWZ10590.1"/>
    <property type="molecule type" value="Genomic_DNA"/>
</dbReference>
<protein>
    <submittedName>
        <fullName evidence="1">Uncharacterized protein</fullName>
    </submittedName>
</protein>
<proteinExistence type="predicted"/>
<dbReference type="Proteomes" id="UP000198211">
    <property type="component" value="Unassembled WGS sequence"/>
</dbReference>
<reference evidence="2" key="1">
    <citation type="submission" date="2017-03" db="EMBL/GenBank/DDBJ databases">
        <title>Phytopthora megakarya and P. palmivora, two closely related causual agents of cacao black pod achieved similar genome size and gene model numbers by different mechanisms.</title>
        <authorList>
            <person name="Ali S."/>
            <person name="Shao J."/>
            <person name="Larry D.J."/>
            <person name="Kronmiller B."/>
            <person name="Shen D."/>
            <person name="Strem M.D."/>
            <person name="Melnick R.L."/>
            <person name="Guiltinan M.J."/>
            <person name="Tyler B.M."/>
            <person name="Meinhardt L.W."/>
            <person name="Bailey B.A."/>
        </authorList>
    </citation>
    <scope>NUCLEOTIDE SEQUENCE [LARGE SCALE GENOMIC DNA]</scope>
    <source>
        <strain evidence="2">zdho120</strain>
    </source>
</reference>
<evidence type="ECO:0000313" key="1">
    <source>
        <dbReference type="EMBL" id="OWZ10590.1"/>
    </source>
</evidence>
<accession>A0A225W155</accession>
<comment type="caution">
    <text evidence="1">The sequence shown here is derived from an EMBL/GenBank/DDBJ whole genome shotgun (WGS) entry which is preliminary data.</text>
</comment>
<dbReference type="AlphaFoldDB" id="A0A225W155"/>
<evidence type="ECO:0000313" key="2">
    <source>
        <dbReference type="Proteomes" id="UP000198211"/>
    </source>
</evidence>
<gene>
    <name evidence="1" type="ORF">PHMEG_00016537</name>
</gene>
<organism evidence="1 2">
    <name type="scientific">Phytophthora megakarya</name>
    <dbReference type="NCBI Taxonomy" id="4795"/>
    <lineage>
        <taxon>Eukaryota</taxon>
        <taxon>Sar</taxon>
        <taxon>Stramenopiles</taxon>
        <taxon>Oomycota</taxon>
        <taxon>Peronosporomycetes</taxon>
        <taxon>Peronosporales</taxon>
        <taxon>Peronosporaceae</taxon>
        <taxon>Phytophthora</taxon>
    </lineage>
</organism>
<name>A0A225W155_9STRA</name>
<keyword evidence="2" id="KW-1185">Reference proteome</keyword>